<protein>
    <recommendedName>
        <fullName evidence="1">Glycerol uptake operon antiterminator regulatory protein</fullName>
    </recommendedName>
</protein>
<comment type="function">
    <text evidence="1">Regulates expression of the glpD operon. In the presence of glycerol 3-phosphate (G3P) causes antitermination of transcription of glpD at the inverted repeat of the leader region to enhance its transcription. Binds and stabilizes glpD leader mRNA.</text>
</comment>
<keyword evidence="3" id="KW-1185">Reference proteome</keyword>
<dbReference type="SUPFAM" id="SSF110391">
    <property type="entry name" value="GlpP-like"/>
    <property type="match status" value="1"/>
</dbReference>
<keyword evidence="1" id="KW-0804">Transcription</keyword>
<dbReference type="Gene3D" id="3.20.20.70">
    <property type="entry name" value="Aldolase class I"/>
    <property type="match status" value="1"/>
</dbReference>
<evidence type="ECO:0000313" key="3">
    <source>
        <dbReference type="Proteomes" id="UP001519345"/>
    </source>
</evidence>
<gene>
    <name evidence="2" type="ORF">J2Z83_001518</name>
</gene>
<proteinExistence type="predicted"/>
<evidence type="ECO:0000313" key="2">
    <source>
        <dbReference type="EMBL" id="MBP1969414.1"/>
    </source>
</evidence>
<name>A0ABS4IHD3_9BACI</name>
<dbReference type="RefSeq" id="WP_209462612.1">
    <property type="nucleotide sequence ID" value="NZ_CP110224.1"/>
</dbReference>
<dbReference type="InterPro" id="IPR013785">
    <property type="entry name" value="Aldolase_TIM"/>
</dbReference>
<keyword evidence="1" id="KW-0319">Glycerol metabolism</keyword>
<keyword evidence="1" id="KW-0805">Transcription regulation</keyword>
<dbReference type="Pfam" id="PF04309">
    <property type="entry name" value="G3P_antiterm"/>
    <property type="match status" value="1"/>
</dbReference>
<dbReference type="PANTHER" id="PTHR35787">
    <property type="entry name" value="GLYCEROL UPTAKE OPERON ANTITERMINATOR REGULATORY PROTEIN"/>
    <property type="match status" value="1"/>
</dbReference>
<keyword evidence="1" id="KW-0694">RNA-binding</keyword>
<comment type="caution">
    <text evidence="2">The sequence shown here is derived from an EMBL/GenBank/DDBJ whole genome shotgun (WGS) entry which is preliminary data.</text>
</comment>
<accession>A0ABS4IHD3</accession>
<reference evidence="2 3" key="1">
    <citation type="submission" date="2021-03" db="EMBL/GenBank/DDBJ databases">
        <title>Genomic Encyclopedia of Type Strains, Phase IV (KMG-IV): sequencing the most valuable type-strain genomes for metagenomic binning, comparative biology and taxonomic classification.</title>
        <authorList>
            <person name="Goeker M."/>
        </authorList>
    </citation>
    <scope>NUCLEOTIDE SEQUENCE [LARGE SCALE GENOMIC DNA]</scope>
    <source>
        <strain evidence="2 3">DSM 25609</strain>
    </source>
</reference>
<organism evidence="2 3">
    <name type="scientific">Virgibacillus natechei</name>
    <dbReference type="NCBI Taxonomy" id="1216297"/>
    <lineage>
        <taxon>Bacteria</taxon>
        <taxon>Bacillati</taxon>
        <taxon>Bacillota</taxon>
        <taxon>Bacilli</taxon>
        <taxon>Bacillales</taxon>
        <taxon>Bacillaceae</taxon>
        <taxon>Virgibacillus</taxon>
    </lineage>
</organism>
<dbReference type="EMBL" id="JAGGKX010000006">
    <property type="protein sequence ID" value="MBP1969414.1"/>
    <property type="molecule type" value="Genomic_DNA"/>
</dbReference>
<dbReference type="InterPro" id="IPR006699">
    <property type="entry name" value="GlpP"/>
</dbReference>
<dbReference type="PIRSF" id="PIRSF016897">
    <property type="entry name" value="GlpP"/>
    <property type="match status" value="1"/>
</dbReference>
<sequence>MEIESGVLPAVRNMKDFDKALETSQATIVLLETRLSQLKNLVHYAKRANKRVFIHADLIQGLKSDEYGMEYLIREVKPDGLLSTRGNVISLAKKHHLIAIQRLFLLDSKALDNNLKLVERLQPDCVEVLPGLIPSIIEEVFQSTNIPIIAGGLIKNDMQVKAALDAGAVAVSTSKTELWN</sequence>
<dbReference type="PANTHER" id="PTHR35787:SF1">
    <property type="entry name" value="GLYCEROL UPTAKE OPERON ANTITERMINATOR REGULATORY PROTEIN"/>
    <property type="match status" value="1"/>
</dbReference>
<dbReference type="Proteomes" id="UP001519345">
    <property type="component" value="Unassembled WGS sequence"/>
</dbReference>
<evidence type="ECO:0000256" key="1">
    <source>
        <dbReference type="PIRNR" id="PIRNR016897"/>
    </source>
</evidence>